<evidence type="ECO:0000313" key="5">
    <source>
        <dbReference type="RefSeq" id="XP_005068197.2"/>
    </source>
</evidence>
<dbReference type="PANTHER" id="PTHR15048">
    <property type="entry name" value="STARCH-BINDING DOMAIN-CONTAINING PROTEIN 1"/>
    <property type="match status" value="1"/>
</dbReference>
<protein>
    <submittedName>
        <fullName evidence="5">Starch-binding domain-containing protein 1</fullName>
    </submittedName>
</protein>
<dbReference type="SMART" id="SM01065">
    <property type="entry name" value="CBM_2"/>
    <property type="match status" value="1"/>
</dbReference>
<sequence>MGAVWSALLVGGCLAAALILWLLRGDPGVPGKDGGAEPQKDAPPGEAAAPGGGPGDGGGLSPEPSERVLVSKPEQLQESNGHLISETKDLGNLQGAQRLENTGADWGNARECVPAGKSADTHSRANPEVSRNQSPEVHRGEWRSCKGQETAGSMAEKLSSSSLLRDRAKAASPAQPANQDPAGHEDWEVVSRHLSWGDAGLGSSLEGLSQGMGDGRSTLVGGRGWEVDGKAVSLEAQQVSIQFQVHYNTSSDVQFIAVTGDHENLGGWTRYVPLHYCKDGLWSHSVFLPVDTVVEWKFVLVENREVTRWEECSNRLLQTGHEAKVVHGWWGIH</sequence>
<dbReference type="GO" id="GO:0005789">
    <property type="term" value="C:endoplasmic reticulum membrane"/>
    <property type="evidence" value="ECO:0007669"/>
    <property type="project" value="UniProtKB-SubCell"/>
</dbReference>
<dbReference type="Pfam" id="PF00686">
    <property type="entry name" value="CBM_20"/>
    <property type="match status" value="1"/>
</dbReference>
<feature type="compositionally biased region" description="Gly residues" evidence="1">
    <location>
        <begin position="50"/>
        <end position="60"/>
    </location>
</feature>
<feature type="domain" description="CBM20" evidence="3">
    <location>
        <begin position="233"/>
        <end position="332"/>
    </location>
</feature>
<dbReference type="GO" id="GO:0030315">
    <property type="term" value="C:T-tubule"/>
    <property type="evidence" value="ECO:0007669"/>
    <property type="project" value="UniProtKB-SubCell"/>
</dbReference>
<dbReference type="GO" id="GO:0034045">
    <property type="term" value="C:phagophore assembly site membrane"/>
    <property type="evidence" value="ECO:0007669"/>
    <property type="project" value="UniProtKB-SubCell"/>
</dbReference>
<organism evidence="4 5">
    <name type="scientific">Mesocricetus auratus</name>
    <name type="common">Golden hamster</name>
    <dbReference type="NCBI Taxonomy" id="10036"/>
    <lineage>
        <taxon>Eukaryota</taxon>
        <taxon>Metazoa</taxon>
        <taxon>Chordata</taxon>
        <taxon>Craniata</taxon>
        <taxon>Vertebrata</taxon>
        <taxon>Euteleostomi</taxon>
        <taxon>Mammalia</taxon>
        <taxon>Eutheria</taxon>
        <taxon>Euarchontoglires</taxon>
        <taxon>Glires</taxon>
        <taxon>Rodentia</taxon>
        <taxon>Myomorpha</taxon>
        <taxon>Muroidea</taxon>
        <taxon>Cricetidae</taxon>
        <taxon>Cricetinae</taxon>
        <taxon>Mesocricetus</taxon>
    </lineage>
</organism>
<dbReference type="CTD" id="8987"/>
<evidence type="ECO:0000259" key="3">
    <source>
        <dbReference type="PROSITE" id="PS51166"/>
    </source>
</evidence>
<feature type="signal peptide" evidence="2">
    <location>
        <begin position="1"/>
        <end position="15"/>
    </location>
</feature>
<dbReference type="GeneID" id="101832521"/>
<dbReference type="InterPro" id="IPR002044">
    <property type="entry name" value="CBM20"/>
</dbReference>
<proteinExistence type="predicted"/>
<dbReference type="InterPro" id="IPR013783">
    <property type="entry name" value="Ig-like_fold"/>
</dbReference>
<dbReference type="PANTHER" id="PTHR15048:SF0">
    <property type="entry name" value="STARCH-BINDING DOMAIN-CONTAINING PROTEIN 1"/>
    <property type="match status" value="1"/>
</dbReference>
<dbReference type="GO" id="GO:2001070">
    <property type="term" value="F:starch binding"/>
    <property type="evidence" value="ECO:0007669"/>
    <property type="project" value="InterPro"/>
</dbReference>
<dbReference type="PROSITE" id="PS51166">
    <property type="entry name" value="CBM20"/>
    <property type="match status" value="1"/>
</dbReference>
<dbReference type="RefSeq" id="XP_005068197.2">
    <property type="nucleotide sequence ID" value="XM_005068140.4"/>
</dbReference>
<evidence type="ECO:0000256" key="1">
    <source>
        <dbReference type="SAM" id="MobiDB-lite"/>
    </source>
</evidence>
<dbReference type="KEGG" id="maua:101832521"/>
<dbReference type="OrthoDB" id="6123450at2759"/>
<reference evidence="5" key="1">
    <citation type="submission" date="2025-08" db="UniProtKB">
        <authorList>
            <consortium name="RefSeq"/>
        </authorList>
    </citation>
    <scope>IDENTIFICATION</scope>
    <source>
        <tissue evidence="5">Liver</tissue>
    </source>
</reference>
<dbReference type="eggNOG" id="ENOG502SE11">
    <property type="taxonomic scope" value="Eukaryota"/>
</dbReference>
<evidence type="ECO:0000313" key="4">
    <source>
        <dbReference type="Proteomes" id="UP000886700"/>
    </source>
</evidence>
<dbReference type="Gene3D" id="2.60.40.10">
    <property type="entry name" value="Immunoglobulins"/>
    <property type="match status" value="1"/>
</dbReference>
<dbReference type="Proteomes" id="UP000886700">
    <property type="component" value="Unplaced"/>
</dbReference>
<dbReference type="AlphaFoldDB" id="A0A1U7QID0"/>
<gene>
    <name evidence="5" type="primary">Stbd1</name>
</gene>
<dbReference type="STRING" id="10036.ENSMAUP00000005403"/>
<keyword evidence="4" id="KW-1185">Reference proteome</keyword>
<feature type="region of interest" description="Disordered" evidence="1">
    <location>
        <begin position="101"/>
        <end position="184"/>
    </location>
</feature>
<dbReference type="GO" id="GO:0061723">
    <property type="term" value="P:glycophagy"/>
    <property type="evidence" value="ECO:0007669"/>
    <property type="project" value="UniProtKB-ARBA"/>
</dbReference>
<feature type="chain" id="PRO_5046410331" evidence="2">
    <location>
        <begin position="16"/>
        <end position="333"/>
    </location>
</feature>
<name>A0A1U7QID0_MESAU</name>
<feature type="compositionally biased region" description="Basic and acidic residues" evidence="1">
    <location>
        <begin position="136"/>
        <end position="146"/>
    </location>
</feature>
<evidence type="ECO:0000256" key="2">
    <source>
        <dbReference type="SAM" id="SignalP"/>
    </source>
</evidence>
<accession>A0A1U7QID0</accession>
<feature type="region of interest" description="Disordered" evidence="1">
    <location>
        <begin position="30"/>
        <end position="79"/>
    </location>
</feature>
<dbReference type="InterPro" id="IPR013784">
    <property type="entry name" value="Carb-bd-like_fold"/>
</dbReference>
<dbReference type="SUPFAM" id="SSF49452">
    <property type="entry name" value="Starch-binding domain-like"/>
    <property type="match status" value="1"/>
</dbReference>
<keyword evidence="2" id="KW-0732">Signal</keyword>